<keyword evidence="5" id="KW-0029">Amino-acid transport</keyword>
<dbReference type="InterPro" id="IPR027417">
    <property type="entry name" value="P-loop_NTPase"/>
</dbReference>
<dbReference type="PROSITE" id="PS00211">
    <property type="entry name" value="ABC_TRANSPORTER_1"/>
    <property type="match status" value="1"/>
</dbReference>
<dbReference type="PANTHER" id="PTHR42798:SF7">
    <property type="entry name" value="ALPHA-D-RIBOSE 1-METHYLPHOSPHONATE 5-TRIPHOSPHATE SYNTHASE SUBUNIT PHNL"/>
    <property type="match status" value="1"/>
</dbReference>
<dbReference type="GO" id="GO:0098796">
    <property type="term" value="C:membrane protein complex"/>
    <property type="evidence" value="ECO:0007669"/>
    <property type="project" value="UniProtKB-ARBA"/>
</dbReference>
<comment type="caution">
    <text evidence="7">The sequence shown here is derived from an EMBL/GenBank/DDBJ whole genome shotgun (WGS) entry which is preliminary data.</text>
</comment>
<evidence type="ECO:0000313" key="8">
    <source>
        <dbReference type="Proteomes" id="UP000028401"/>
    </source>
</evidence>
<evidence type="ECO:0000256" key="2">
    <source>
        <dbReference type="ARBA" id="ARBA00022448"/>
    </source>
</evidence>
<dbReference type="RefSeq" id="WP_011676745.1">
    <property type="nucleotide sequence ID" value="NZ_AZSI01000012.1"/>
</dbReference>
<keyword evidence="2" id="KW-0813">Transport</keyword>
<dbReference type="GO" id="GO:0005524">
    <property type="term" value="F:ATP binding"/>
    <property type="evidence" value="ECO:0007669"/>
    <property type="project" value="UniProtKB-KW"/>
</dbReference>
<evidence type="ECO:0000256" key="3">
    <source>
        <dbReference type="ARBA" id="ARBA00022741"/>
    </source>
</evidence>
<comment type="similarity">
    <text evidence="1">Belongs to the ABC transporter superfamily.</text>
</comment>
<name>A0A084AD58_LACLC</name>
<dbReference type="GO" id="GO:0006865">
    <property type="term" value="P:amino acid transport"/>
    <property type="evidence" value="ECO:0007669"/>
    <property type="project" value="UniProtKB-KW"/>
</dbReference>
<protein>
    <submittedName>
        <fullName evidence="7">ABC-type antimicrobial peptide transport system, ATPase component</fullName>
    </submittedName>
</protein>
<reference evidence="7 8" key="1">
    <citation type="submission" date="2014-06" db="EMBL/GenBank/DDBJ databases">
        <title>Draft genome sequence of the putrescine producing strain Lactococcus lactis subsp cremoris GE214.</title>
        <authorList>
            <person name="Ladero V."/>
            <person name="Linares D.M."/>
            <person name="del Rio B."/>
            <person name="Mayo B."/>
            <person name="Martin M.C."/>
            <person name="Fernandez M."/>
            <person name="Alvarez M.A."/>
        </authorList>
    </citation>
    <scope>NUCLEOTIDE SEQUENCE [LARGE SCALE GENOMIC DNA]</scope>
    <source>
        <strain evidence="7 8">GE214</strain>
    </source>
</reference>
<dbReference type="EMBL" id="AZSI01000012">
    <property type="protein sequence ID" value="KEY63237.1"/>
    <property type="molecule type" value="Genomic_DNA"/>
</dbReference>
<dbReference type="GO" id="GO:0016887">
    <property type="term" value="F:ATP hydrolysis activity"/>
    <property type="evidence" value="ECO:0007669"/>
    <property type="project" value="InterPro"/>
</dbReference>
<dbReference type="PROSITE" id="PS50893">
    <property type="entry name" value="ABC_TRANSPORTER_2"/>
    <property type="match status" value="1"/>
</dbReference>
<gene>
    <name evidence="7" type="ORF">U725_00560</name>
</gene>
<dbReference type="Proteomes" id="UP000028401">
    <property type="component" value="Unassembled WGS sequence"/>
</dbReference>
<dbReference type="GO" id="GO:0022857">
    <property type="term" value="F:transmembrane transporter activity"/>
    <property type="evidence" value="ECO:0007669"/>
    <property type="project" value="UniProtKB-ARBA"/>
</dbReference>
<dbReference type="AlphaFoldDB" id="A0A084AD58"/>
<dbReference type="SMART" id="SM00382">
    <property type="entry name" value="AAA"/>
    <property type="match status" value="1"/>
</dbReference>
<organism evidence="7 8">
    <name type="scientific">Lactococcus cremoris subsp. cremoris GE214</name>
    <dbReference type="NCBI Taxonomy" id="1415168"/>
    <lineage>
        <taxon>Bacteria</taxon>
        <taxon>Bacillati</taxon>
        <taxon>Bacillota</taxon>
        <taxon>Bacilli</taxon>
        <taxon>Lactobacillales</taxon>
        <taxon>Streptococcaceae</taxon>
        <taxon>Lactococcus</taxon>
        <taxon>Lactococcus cremoris subsp. cremoris</taxon>
    </lineage>
</organism>
<evidence type="ECO:0000256" key="5">
    <source>
        <dbReference type="ARBA" id="ARBA00022970"/>
    </source>
</evidence>
<dbReference type="PANTHER" id="PTHR42798">
    <property type="entry name" value="LIPOPROTEIN-RELEASING SYSTEM ATP-BINDING PROTEIN LOLD"/>
    <property type="match status" value="1"/>
</dbReference>
<dbReference type="InterPro" id="IPR017911">
    <property type="entry name" value="MacB-like_ATP-bd"/>
</dbReference>
<dbReference type="InterPro" id="IPR003439">
    <property type="entry name" value="ABC_transporter-like_ATP-bd"/>
</dbReference>
<dbReference type="FunFam" id="3.40.50.300:FF:000032">
    <property type="entry name" value="Export ABC transporter ATP-binding protein"/>
    <property type="match status" value="1"/>
</dbReference>
<keyword evidence="4" id="KW-0067">ATP-binding</keyword>
<dbReference type="Pfam" id="PF00005">
    <property type="entry name" value="ABC_tran"/>
    <property type="match status" value="1"/>
</dbReference>
<proteinExistence type="inferred from homology"/>
<keyword evidence="3" id="KW-0547">Nucleotide-binding</keyword>
<feature type="domain" description="ABC transporter" evidence="6">
    <location>
        <begin position="6"/>
        <end position="243"/>
    </location>
</feature>
<evidence type="ECO:0000313" key="7">
    <source>
        <dbReference type="EMBL" id="KEY63237.1"/>
    </source>
</evidence>
<dbReference type="CDD" id="cd03255">
    <property type="entry name" value="ABC_MJ0796_LolCDE_FtsE"/>
    <property type="match status" value="1"/>
</dbReference>
<sequence>MLLEVKHLKKVFKTRFSKEETTALVDIDFGVEEGEYIAIMGESGSGKTTLLNILSTLEKPTSGQVLLNKEDITAIKDKEISAFRRDHLGFVFQDFNLLDTLNVRDNIYLPLVLSKSSVELMKSRLKVLAPKLNIENLLEKQPFELSGGQKQRVAVARALISQPDLVLADEPTAALDFKNSEDLLNLFEEINDSGQTIIMVTHSSLAASHAKRVLFIKDGVLYHQLYRGEKTSTEFAKEITLSMTAFLGTSEEEEGSLNA</sequence>
<accession>A0A084AD58</accession>
<evidence type="ECO:0000256" key="1">
    <source>
        <dbReference type="ARBA" id="ARBA00005417"/>
    </source>
</evidence>
<dbReference type="SUPFAM" id="SSF52540">
    <property type="entry name" value="P-loop containing nucleoside triphosphate hydrolases"/>
    <property type="match status" value="1"/>
</dbReference>
<dbReference type="InterPro" id="IPR003593">
    <property type="entry name" value="AAA+_ATPase"/>
</dbReference>
<evidence type="ECO:0000259" key="6">
    <source>
        <dbReference type="PROSITE" id="PS50893"/>
    </source>
</evidence>
<dbReference type="PATRIC" id="fig|1415168.3.peg.593"/>
<dbReference type="InterPro" id="IPR017871">
    <property type="entry name" value="ABC_transporter-like_CS"/>
</dbReference>
<evidence type="ECO:0000256" key="4">
    <source>
        <dbReference type="ARBA" id="ARBA00022840"/>
    </source>
</evidence>
<dbReference type="Gene3D" id="3.40.50.300">
    <property type="entry name" value="P-loop containing nucleotide triphosphate hydrolases"/>
    <property type="match status" value="1"/>
</dbReference>